<dbReference type="InterPro" id="IPR001087">
    <property type="entry name" value="GDSL"/>
</dbReference>
<evidence type="ECO:0000256" key="2">
    <source>
        <dbReference type="ARBA" id="ARBA00022729"/>
    </source>
</evidence>
<keyword evidence="2" id="KW-0732">Signal</keyword>
<dbReference type="Proteomes" id="UP001055439">
    <property type="component" value="Chromosome 6"/>
</dbReference>
<organism evidence="5 6">
    <name type="scientific">Musa troglodytarum</name>
    <name type="common">fe'i banana</name>
    <dbReference type="NCBI Taxonomy" id="320322"/>
    <lineage>
        <taxon>Eukaryota</taxon>
        <taxon>Viridiplantae</taxon>
        <taxon>Streptophyta</taxon>
        <taxon>Embryophyta</taxon>
        <taxon>Tracheophyta</taxon>
        <taxon>Spermatophyta</taxon>
        <taxon>Magnoliopsida</taxon>
        <taxon>Liliopsida</taxon>
        <taxon>Zingiberales</taxon>
        <taxon>Musaceae</taxon>
        <taxon>Musa</taxon>
    </lineage>
</organism>
<keyword evidence="6" id="KW-1185">Reference proteome</keyword>
<dbReference type="CDD" id="cd01837">
    <property type="entry name" value="SGNH_plant_lipase_like"/>
    <property type="match status" value="1"/>
</dbReference>
<name>A0A9E7GBK8_9LILI</name>
<proteinExistence type="inferred from homology"/>
<evidence type="ECO:0000256" key="4">
    <source>
        <dbReference type="ARBA" id="ARBA00023180"/>
    </source>
</evidence>
<sequence length="446" mass="49208">MSTAMSGIYYIDRKQQPLILTAQSYVAVQSKQQLIFFPQLEISSHASPLQRRPKAFLSLLQPDGIYLLTPAMRLLLLLGTLLLPTMASPCHFPAIFNFGDSNSDTGGLSAAFGPVPWPYGETFFKMPAGRYSDGRLIVDFSAESLGLPHISAFLDSVAANFSHGANFATSLSTILPQNVTLARGGYSPFSLDVQLKQFLQLRHRSRAVYRRGGVFGHLMPKEEHFARALYMFDIGQNDLTALYFQNVSATPYLSAALKELSRVVQTVYERGGRSFWIHNTGPLGCLPYVLVRVPPAASRLDSSGCSILFNALAEQFNTMLNETVAQLRKRLPLASLILTDIYSVKDSLFRRAAIYGFERPLQACCGHGGGAYNFDADVWCGDTAEVDGTRVLLGKSSRKPWKRIVWDGAHYTEAANKWVFHHISGGEFSHPPVPLSMACGKKTPIT</sequence>
<evidence type="ECO:0000256" key="3">
    <source>
        <dbReference type="ARBA" id="ARBA00022801"/>
    </source>
</evidence>
<evidence type="ECO:0000256" key="1">
    <source>
        <dbReference type="ARBA" id="ARBA00008668"/>
    </source>
</evidence>
<evidence type="ECO:0000313" key="6">
    <source>
        <dbReference type="Proteomes" id="UP001055439"/>
    </source>
</evidence>
<gene>
    <name evidence="5" type="ORF">MUK42_21662</name>
</gene>
<comment type="similarity">
    <text evidence="1">Belongs to the 'GDSL' lipolytic enzyme family.</text>
</comment>
<keyword evidence="3" id="KW-0378">Hydrolase</keyword>
<accession>A0A9E7GBK8</accession>
<dbReference type="AlphaFoldDB" id="A0A9E7GBK8"/>
<dbReference type="InterPro" id="IPR035669">
    <property type="entry name" value="SGNH_plant_lipase-like"/>
</dbReference>
<evidence type="ECO:0000313" key="5">
    <source>
        <dbReference type="EMBL" id="URE12571.1"/>
    </source>
</evidence>
<dbReference type="Gene3D" id="3.40.50.1110">
    <property type="entry name" value="SGNH hydrolase"/>
    <property type="match status" value="1"/>
</dbReference>
<dbReference type="GO" id="GO:0016788">
    <property type="term" value="F:hydrolase activity, acting on ester bonds"/>
    <property type="evidence" value="ECO:0007669"/>
    <property type="project" value="InterPro"/>
</dbReference>
<dbReference type="EMBL" id="CP097508">
    <property type="protein sequence ID" value="URE12571.1"/>
    <property type="molecule type" value="Genomic_DNA"/>
</dbReference>
<dbReference type="OrthoDB" id="652939at2759"/>
<dbReference type="PANTHER" id="PTHR22835:SF117">
    <property type="entry name" value="GDSL-LIKE LIPASE_ACYLHYDROLASE"/>
    <property type="match status" value="1"/>
</dbReference>
<protein>
    <submittedName>
        <fullName evidence="5">GDSL esterase lipase</fullName>
    </submittedName>
</protein>
<dbReference type="PANTHER" id="PTHR22835">
    <property type="entry name" value="ZINC FINGER FYVE DOMAIN CONTAINING PROTEIN"/>
    <property type="match status" value="1"/>
</dbReference>
<dbReference type="InterPro" id="IPR036514">
    <property type="entry name" value="SGNH_hydro_sf"/>
</dbReference>
<reference evidence="5" key="1">
    <citation type="submission" date="2022-05" db="EMBL/GenBank/DDBJ databases">
        <title>The Musa troglodytarum L. genome provides insights into the mechanism of non-climacteric behaviour and enrichment of carotenoids.</title>
        <authorList>
            <person name="Wang J."/>
        </authorList>
    </citation>
    <scope>NUCLEOTIDE SEQUENCE</scope>
    <source>
        <tissue evidence="5">Leaf</tissue>
    </source>
</reference>
<dbReference type="Pfam" id="PF00657">
    <property type="entry name" value="Lipase_GDSL"/>
    <property type="match status" value="1"/>
</dbReference>
<keyword evidence="4" id="KW-0325">Glycoprotein</keyword>